<feature type="region of interest" description="Disordered" evidence="2">
    <location>
        <begin position="653"/>
        <end position="685"/>
    </location>
</feature>
<dbReference type="SUPFAM" id="SSF48452">
    <property type="entry name" value="TPR-like"/>
    <property type="match status" value="1"/>
</dbReference>
<feature type="compositionally biased region" description="Low complexity" evidence="2">
    <location>
        <begin position="917"/>
        <end position="934"/>
    </location>
</feature>
<evidence type="ECO:0000256" key="2">
    <source>
        <dbReference type="SAM" id="MobiDB-lite"/>
    </source>
</evidence>
<feature type="region of interest" description="Disordered" evidence="2">
    <location>
        <begin position="1011"/>
        <end position="1077"/>
    </location>
</feature>
<evidence type="ECO:0000313" key="4">
    <source>
        <dbReference type="Proteomes" id="UP000762676"/>
    </source>
</evidence>
<dbReference type="GO" id="GO:0080008">
    <property type="term" value="C:Cul4-RING E3 ubiquitin ligase complex"/>
    <property type="evidence" value="ECO:0007669"/>
    <property type="project" value="TreeGrafter"/>
</dbReference>
<feature type="region of interest" description="Disordered" evidence="2">
    <location>
        <begin position="197"/>
        <end position="223"/>
    </location>
</feature>
<gene>
    <name evidence="3" type="ORF">ElyMa_001871500</name>
</gene>
<keyword evidence="4" id="KW-1185">Reference proteome</keyword>
<proteinExistence type="predicted"/>
<organism evidence="3 4">
    <name type="scientific">Elysia marginata</name>
    <dbReference type="NCBI Taxonomy" id="1093978"/>
    <lineage>
        <taxon>Eukaryota</taxon>
        <taxon>Metazoa</taxon>
        <taxon>Spiralia</taxon>
        <taxon>Lophotrochozoa</taxon>
        <taxon>Mollusca</taxon>
        <taxon>Gastropoda</taxon>
        <taxon>Heterobranchia</taxon>
        <taxon>Euthyneura</taxon>
        <taxon>Panpulmonata</taxon>
        <taxon>Sacoglossa</taxon>
        <taxon>Placobranchoidea</taxon>
        <taxon>Plakobranchidae</taxon>
        <taxon>Elysia</taxon>
    </lineage>
</organism>
<dbReference type="PANTHER" id="PTHR19860:SF16">
    <property type="entry name" value="DDB1- AND CUL4-ASSOCIATED FACTOR 12"/>
    <property type="match status" value="1"/>
</dbReference>
<feature type="compositionally biased region" description="Polar residues" evidence="2">
    <location>
        <begin position="714"/>
        <end position="726"/>
    </location>
</feature>
<feature type="compositionally biased region" description="Basic and acidic residues" evidence="2">
    <location>
        <begin position="653"/>
        <end position="669"/>
    </location>
</feature>
<feature type="compositionally biased region" description="Basic and acidic residues" evidence="2">
    <location>
        <begin position="154"/>
        <end position="182"/>
    </location>
</feature>
<sequence>MASISYDPAMILRLASMGPRQVYHAHLAQFFAREPLDTQVMEELPWQLMWSGHVAELTDFLTDCGALLKMLSSEGSLWQQDLKLYWSVCQLRGHCPATVYLQLTQSLGIVNTDDIPTHEERNSYMGSPTEFLQPEQTPRIVVSTPQPPHTNGHGVEDWGHSNWTHQEDKHNHSGAEEIPHSGEDGLFFEDIETKHGNYFSSPQTEKRGLVSQGKSESDQKDSQPLEAAAAMFLTQEDTEDDAILTSGSVDRNTHSRQEEENNFPGVFSLCWQLARFLQALSENEASGLVLSSLIKYIKKNYPLTLEQQLLLCRCHHSAGSLAETAGDWNHAELEYRQALHALVAAEDMDDELKFLEDTKYLKGLLLSCHGNLRIVGDVQFEAEELLKEALECVEDNPNCLVLKSAIFANLGQLRHVQGDFRRAETCLREATRLRCRWFGRCHALVADVLVSLAQLLAAPGNTNGQDVIQAEHLFRQALTISEKCFGANSLSVASVLFHLGELLAHEESHPAKMEAQKLLRRSMDIRTSELGGNHPVSQCTQQSLTRVDVALKMGHYEFGSARHTERRANNLPFSNLTFREDDLNRLQSRMSMIRADTGEGREQPISIRAVSREEVMRHNRPDSILSYGGGPGAISMSSMASASERLLTAPIGDRPERLLARRKKDDKAKLRGNYGQSNTSLPECRGDSGGDLVFVESLDSKGRRHIVGHKTRNHTTSSNNCNVDGQQDQRKFNESTQDEDPEHNGGVEHLDLDLAQVNLEPVQQGSVSQGRQTVTVDIRDGQGLSNYGETQDIDNPGGLAQNTNAFTDDEMASQRVQQTVSKKSVVIRPTSGSRRMFEKYSSGGNSPGEIGDHNGSMMNMSRPSITSAKPSTRATSAAKTMSARSRRVWSGRSITSSATSSHASRRHIPGPHDLATSSRSVGGPNSSLSSLLGDPPRPRPASRPSEHHHRAAWYHVPGRYSTPQERFPRKRMQKTENARDIEAFVALKSQWAKRRQMELQQARLKSLQLEEEGGNHNEAQTESELTPAAHAKHTTKKNPVSSSKSKATAGWSSKFATRSADSRPNIGPTRRLIHPDSTPRLMISGLDMVPEQRYPDRSPVYYSSSQTPAVKFREPIIVG</sequence>
<feature type="compositionally biased region" description="Polar residues" evidence="2">
    <location>
        <begin position="1037"/>
        <end position="1056"/>
    </location>
</feature>
<feature type="region of interest" description="Disordered" evidence="2">
    <location>
        <begin position="140"/>
        <end position="182"/>
    </location>
</feature>
<dbReference type="InterPro" id="IPR011990">
    <property type="entry name" value="TPR-like_helical_dom_sf"/>
</dbReference>
<protein>
    <submittedName>
        <fullName evidence="3">Tetratricopeptide repeat protein GNN</fullName>
    </submittedName>
</protein>
<reference evidence="3 4" key="1">
    <citation type="journal article" date="2021" name="Elife">
        <title>Chloroplast acquisition without the gene transfer in kleptoplastic sea slugs, Plakobranchus ocellatus.</title>
        <authorList>
            <person name="Maeda T."/>
            <person name="Takahashi S."/>
            <person name="Yoshida T."/>
            <person name="Shimamura S."/>
            <person name="Takaki Y."/>
            <person name="Nagai Y."/>
            <person name="Toyoda A."/>
            <person name="Suzuki Y."/>
            <person name="Arimoto A."/>
            <person name="Ishii H."/>
            <person name="Satoh N."/>
            <person name="Nishiyama T."/>
            <person name="Hasebe M."/>
            <person name="Maruyama T."/>
            <person name="Minagawa J."/>
            <person name="Obokata J."/>
            <person name="Shigenobu S."/>
        </authorList>
    </citation>
    <scope>NUCLEOTIDE SEQUENCE [LARGE SCALE GENOMIC DNA]</scope>
</reference>
<feature type="region of interest" description="Disordered" evidence="2">
    <location>
        <begin position="835"/>
        <end position="952"/>
    </location>
</feature>
<dbReference type="AlphaFoldDB" id="A0AAV4EMT2"/>
<dbReference type="Proteomes" id="UP000762676">
    <property type="component" value="Unassembled WGS sequence"/>
</dbReference>
<name>A0AAV4EMT2_9GAST</name>
<dbReference type="EMBL" id="BMAT01003791">
    <property type="protein sequence ID" value="GFR62423.1"/>
    <property type="molecule type" value="Genomic_DNA"/>
</dbReference>
<evidence type="ECO:0000256" key="1">
    <source>
        <dbReference type="ARBA" id="ARBA00022737"/>
    </source>
</evidence>
<keyword evidence="1" id="KW-0677">Repeat</keyword>
<feature type="compositionally biased region" description="Polar residues" evidence="2">
    <location>
        <begin position="856"/>
        <end position="883"/>
    </location>
</feature>
<evidence type="ECO:0000313" key="3">
    <source>
        <dbReference type="EMBL" id="GFR62423.1"/>
    </source>
</evidence>
<accession>A0AAV4EMT2</accession>
<dbReference type="InterPro" id="IPR051191">
    <property type="entry name" value="DCAF12"/>
</dbReference>
<feature type="compositionally biased region" description="Low complexity" evidence="2">
    <location>
        <begin position="893"/>
        <end position="902"/>
    </location>
</feature>
<dbReference type="Gene3D" id="1.25.40.10">
    <property type="entry name" value="Tetratricopeptide repeat domain"/>
    <property type="match status" value="1"/>
</dbReference>
<feature type="region of interest" description="Disordered" evidence="2">
    <location>
        <begin position="709"/>
        <end position="746"/>
    </location>
</feature>
<dbReference type="PANTHER" id="PTHR19860">
    <property type="entry name" value="DDB1- AND CUL4-ASSOCIATED FACTOR 12-RELATED"/>
    <property type="match status" value="1"/>
</dbReference>
<comment type="caution">
    <text evidence="3">The sequence shown here is derived from an EMBL/GenBank/DDBJ whole genome shotgun (WGS) entry which is preliminary data.</text>
</comment>